<dbReference type="Proteomes" id="UP000553343">
    <property type="component" value="Unassembled WGS sequence"/>
</dbReference>
<dbReference type="RefSeq" id="WP_178365588.1">
    <property type="nucleotide sequence ID" value="NZ_JACADJ010000008.1"/>
</dbReference>
<evidence type="ECO:0000313" key="2">
    <source>
        <dbReference type="Proteomes" id="UP000553343"/>
    </source>
</evidence>
<reference evidence="1 2" key="1">
    <citation type="submission" date="2020-06" db="EMBL/GenBank/DDBJ databases">
        <title>High-quality draft genome of sulfate reducer Desulfobacter latus type strain AcrS2 isolated from marine sediment.</title>
        <authorList>
            <person name="Hoppe M."/>
            <person name="Larsen C.K."/>
            <person name="Marshall I.P.G."/>
            <person name="Schramm A."/>
            <person name="Marietou A.G."/>
        </authorList>
    </citation>
    <scope>NUCLEOTIDE SEQUENCE [LARGE SCALE GENOMIC DNA]</scope>
    <source>
        <strain evidence="1 2">AcRS2</strain>
    </source>
</reference>
<accession>A0A850T4F6</accession>
<gene>
    <name evidence="1" type="ORF">HXW94_03850</name>
</gene>
<name>A0A850T4F6_9BACT</name>
<dbReference type="AlphaFoldDB" id="A0A850T4F6"/>
<proteinExistence type="predicted"/>
<protein>
    <submittedName>
        <fullName evidence="1">Uncharacterized protein</fullName>
    </submittedName>
</protein>
<keyword evidence="2" id="KW-1185">Reference proteome</keyword>
<organism evidence="1 2">
    <name type="scientific">Desulfobacter latus</name>
    <dbReference type="NCBI Taxonomy" id="2292"/>
    <lineage>
        <taxon>Bacteria</taxon>
        <taxon>Pseudomonadati</taxon>
        <taxon>Thermodesulfobacteriota</taxon>
        <taxon>Desulfobacteria</taxon>
        <taxon>Desulfobacterales</taxon>
        <taxon>Desulfobacteraceae</taxon>
        <taxon>Desulfobacter</taxon>
    </lineage>
</organism>
<dbReference type="EMBL" id="JACADJ010000008">
    <property type="protein sequence ID" value="NWH04132.1"/>
    <property type="molecule type" value="Genomic_DNA"/>
</dbReference>
<sequence length="83" mass="9441">MSVNLFESLSAIEQQNCFYIATIIQKSQFGLLSDQTMNKKKKEIAGYATEHQIHFYEAVPQDRETVHNFNPIQGPHGRNTSAV</sequence>
<evidence type="ECO:0000313" key="1">
    <source>
        <dbReference type="EMBL" id="NWH04132.1"/>
    </source>
</evidence>
<comment type="caution">
    <text evidence="1">The sequence shown here is derived from an EMBL/GenBank/DDBJ whole genome shotgun (WGS) entry which is preliminary data.</text>
</comment>